<name>A0A239EEE4_9BACT</name>
<keyword evidence="2" id="KW-1185">Reference proteome</keyword>
<dbReference type="InterPro" id="IPR011486">
    <property type="entry name" value="BBP2"/>
</dbReference>
<protein>
    <submittedName>
        <fullName evidence="1">Putative beta-barrel porin-2, OmpL-like. bbp2</fullName>
    </submittedName>
</protein>
<dbReference type="AlphaFoldDB" id="A0A239EEE4"/>
<dbReference type="RefSeq" id="WP_089407190.1">
    <property type="nucleotide sequence ID" value="NZ_FZOU01000001.1"/>
</dbReference>
<dbReference type="EMBL" id="FZOU01000001">
    <property type="protein sequence ID" value="SNS42987.1"/>
    <property type="molecule type" value="Genomic_DNA"/>
</dbReference>
<organism evidence="1 2">
    <name type="scientific">Granulicella rosea</name>
    <dbReference type="NCBI Taxonomy" id="474952"/>
    <lineage>
        <taxon>Bacteria</taxon>
        <taxon>Pseudomonadati</taxon>
        <taxon>Acidobacteriota</taxon>
        <taxon>Terriglobia</taxon>
        <taxon>Terriglobales</taxon>
        <taxon>Acidobacteriaceae</taxon>
        <taxon>Granulicella</taxon>
    </lineage>
</organism>
<sequence length="591" mass="65237">MNDAGLFNDTALTPGTYLIQVVRNGRDQGVARSIQVAPGQATTVELALQAEPVHSAGLALKNDFLPQASTSAAPAAAPALDNSFMHRLGRAYAADWAGNPPVALTREPRRDYPAPLFSPPYPASDWPIGGTPTIEVPDGQTYPLMQAINQNHSQFKMYGWLEVGANGSTNNKTNASKGIGSNAPSAYDVYANTVQLDQAALYLEKYPNTAQTEHFEWGYRATLLYGTDYRFTTAKGLLSQQLLLKNNQYGFDPVMMYLDFYIPHVGHGLNIRVGRYVSLPDIEAQLAPNNYSYSHSILYTYDCYTQTGVNATLKANDHWTIQGGVSAGCDAMPWTTDAKVTGNLCVTYTWSHGGNALNTCANSLNDSKYAYNNLAAYYMTYYHRINANWHTDSEVWYQYEREVPNMYWFNAVNQNTSTGQYLPTAATPWPETTYRYLPDLAAHPNAALPVNLNFGAVCTDPRKSVGSQPSRCYAPEYAFTNYIEHNFWNNTASLNIRNEFVNDIKGQRTGTPAIYEEHMVGFDFWAGTTITFRPEVSYTHAFTRYGVSGLNISPGASISNLEGVSQGAAPNPLGLGKNQALTISADLIWHF</sequence>
<gene>
    <name evidence="1" type="ORF">SAMN05421770_101932</name>
</gene>
<reference evidence="1 2" key="1">
    <citation type="submission" date="2017-06" db="EMBL/GenBank/DDBJ databases">
        <authorList>
            <person name="Kim H.J."/>
            <person name="Triplett B.A."/>
        </authorList>
    </citation>
    <scope>NUCLEOTIDE SEQUENCE [LARGE SCALE GENOMIC DNA]</scope>
    <source>
        <strain evidence="1 2">DSM 18704</strain>
    </source>
</reference>
<dbReference type="Proteomes" id="UP000198356">
    <property type="component" value="Unassembled WGS sequence"/>
</dbReference>
<dbReference type="OrthoDB" id="7486782at2"/>
<accession>A0A239EEE4</accession>
<evidence type="ECO:0000313" key="1">
    <source>
        <dbReference type="EMBL" id="SNS42987.1"/>
    </source>
</evidence>
<dbReference type="Pfam" id="PF07642">
    <property type="entry name" value="BBP2"/>
    <property type="match status" value="1"/>
</dbReference>
<evidence type="ECO:0000313" key="2">
    <source>
        <dbReference type="Proteomes" id="UP000198356"/>
    </source>
</evidence>
<proteinExistence type="predicted"/>